<sequence length="223" mass="25018">MVESSPTLQWTQNTLQGIGLQLNDVIVLDTFPMVTDKLLEIKRLQGAHVELVQDSFRLTLACLRHIRPQVLVSCQCCSKAGNETWGAVLNKKADELCSSVAAAQDGLVKLVEIGHHKMQVAQGVHPQYVVQHNEEMEDVLQGLFRKVFQPFGKWKQQRLVAREELAMTSEILKSGMGSLLKQMKLYQQICGRVGEGYVPGAVMVKQMEEWESVVEGWIAQMAE</sequence>
<dbReference type="EMBL" id="JBFTWV010000373">
    <property type="protein sequence ID" value="KAL2782607.1"/>
    <property type="molecule type" value="Genomic_DNA"/>
</dbReference>
<protein>
    <submittedName>
        <fullName evidence="1">Uncharacterized protein</fullName>
    </submittedName>
</protein>
<comment type="caution">
    <text evidence="1">The sequence shown here is derived from an EMBL/GenBank/DDBJ whole genome shotgun (WGS) entry which is preliminary data.</text>
</comment>
<reference evidence="1 2" key="1">
    <citation type="submission" date="2024-07" db="EMBL/GenBank/DDBJ databases">
        <title>Section-level genome sequencing and comparative genomics of Aspergillus sections Usti and Cavernicolus.</title>
        <authorList>
            <consortium name="Lawrence Berkeley National Laboratory"/>
            <person name="Nybo J.L."/>
            <person name="Vesth T.C."/>
            <person name="Theobald S."/>
            <person name="Frisvad J.C."/>
            <person name="Larsen T.O."/>
            <person name="Kjaerboelling I."/>
            <person name="Rothschild-Mancinelli K."/>
            <person name="Lyhne E.K."/>
            <person name="Kogle M.E."/>
            <person name="Barry K."/>
            <person name="Clum A."/>
            <person name="Na H."/>
            <person name="Ledsgaard L."/>
            <person name="Lin J."/>
            <person name="Lipzen A."/>
            <person name="Kuo A."/>
            <person name="Riley R."/>
            <person name="Mondo S."/>
            <person name="Labutti K."/>
            <person name="Haridas S."/>
            <person name="Pangalinan J."/>
            <person name="Salamov A.A."/>
            <person name="Simmons B.A."/>
            <person name="Magnuson J.K."/>
            <person name="Chen J."/>
            <person name="Drula E."/>
            <person name="Henrissat B."/>
            <person name="Wiebenga A."/>
            <person name="Lubbers R.J."/>
            <person name="Gomes A.C."/>
            <person name="Makela M.R."/>
            <person name="Stajich J."/>
            <person name="Grigoriev I.V."/>
            <person name="Mortensen U.H."/>
            <person name="De Vries R.P."/>
            <person name="Baker S.E."/>
            <person name="Andersen M.R."/>
        </authorList>
    </citation>
    <scope>NUCLEOTIDE SEQUENCE [LARGE SCALE GENOMIC DNA]</scope>
    <source>
        <strain evidence="1 2">CBS 209.92</strain>
    </source>
</reference>
<dbReference type="Proteomes" id="UP001610563">
    <property type="component" value="Unassembled WGS sequence"/>
</dbReference>
<name>A0ABR4FHM5_9EURO</name>
<evidence type="ECO:0000313" key="1">
    <source>
        <dbReference type="EMBL" id="KAL2782607.1"/>
    </source>
</evidence>
<accession>A0ABR4FHM5</accession>
<evidence type="ECO:0000313" key="2">
    <source>
        <dbReference type="Proteomes" id="UP001610563"/>
    </source>
</evidence>
<gene>
    <name evidence="1" type="ORF">BJX66DRAFT_345686</name>
</gene>
<organism evidence="1 2">
    <name type="scientific">Aspergillus keveii</name>
    <dbReference type="NCBI Taxonomy" id="714993"/>
    <lineage>
        <taxon>Eukaryota</taxon>
        <taxon>Fungi</taxon>
        <taxon>Dikarya</taxon>
        <taxon>Ascomycota</taxon>
        <taxon>Pezizomycotina</taxon>
        <taxon>Eurotiomycetes</taxon>
        <taxon>Eurotiomycetidae</taxon>
        <taxon>Eurotiales</taxon>
        <taxon>Aspergillaceae</taxon>
        <taxon>Aspergillus</taxon>
        <taxon>Aspergillus subgen. Nidulantes</taxon>
    </lineage>
</organism>
<proteinExistence type="predicted"/>
<keyword evidence="2" id="KW-1185">Reference proteome</keyword>